<reference evidence="1" key="1">
    <citation type="journal article" date="2021" name="Open Biol.">
        <title>Shared evolutionary footprints suggest mitochondrial oxidative damage underlies multiple complex I losses in fungi.</title>
        <authorList>
            <person name="Schikora-Tamarit M.A."/>
            <person name="Marcet-Houben M."/>
            <person name="Nosek J."/>
            <person name="Gabaldon T."/>
        </authorList>
    </citation>
    <scope>NUCLEOTIDE SEQUENCE</scope>
    <source>
        <strain evidence="1">CBS2887</strain>
    </source>
</reference>
<evidence type="ECO:0000313" key="1">
    <source>
        <dbReference type="EMBL" id="KAH3676528.1"/>
    </source>
</evidence>
<protein>
    <submittedName>
        <fullName evidence="1">Uncharacterized protein</fullName>
    </submittedName>
</protein>
<sequence>MKPWKSKESPANEFNHTASFDISFHNSFSEEFSKLKKSSCNKEVKTSGVKSNEVEAGFGTGIITPSSCFLINPSMSPLKSNEDISFSNCTLLRLAGWLPRFLIFVKICNAWSKCSQVCEWTPNAALKMISVAADVNRYSLSMYPNKATMLSGISDHSDLIRLMDPWNDELKRTMIGLEYWPRSMYLLSLLLVLSCLAAKWNSNGLTERLMADQYSDMIFVTRREICSSLAEKSGLRNFDIRSLVEEPRPWQFGRALIRSSSRIGGAAVSPVQIVGCTKVHFPHSEDQQHFTKPNCLDDGIGMPDIQPVVNPSQILLDDPFVEEVETAVIVLDERVNKKHRVGIRR</sequence>
<keyword evidence="2" id="KW-1185">Reference proteome</keyword>
<organism evidence="1 2">
    <name type="scientific">Wickerhamomyces pijperi</name>
    <name type="common">Yeast</name>
    <name type="synonym">Pichia pijperi</name>
    <dbReference type="NCBI Taxonomy" id="599730"/>
    <lineage>
        <taxon>Eukaryota</taxon>
        <taxon>Fungi</taxon>
        <taxon>Dikarya</taxon>
        <taxon>Ascomycota</taxon>
        <taxon>Saccharomycotina</taxon>
        <taxon>Saccharomycetes</taxon>
        <taxon>Phaffomycetales</taxon>
        <taxon>Wickerhamomycetaceae</taxon>
        <taxon>Wickerhamomyces</taxon>
    </lineage>
</organism>
<name>A0A9P8PQF7_WICPI</name>
<gene>
    <name evidence="1" type="ORF">WICPIJ_009059</name>
</gene>
<proteinExistence type="predicted"/>
<accession>A0A9P8PQF7</accession>
<comment type="caution">
    <text evidence="1">The sequence shown here is derived from an EMBL/GenBank/DDBJ whole genome shotgun (WGS) entry which is preliminary data.</text>
</comment>
<dbReference type="EMBL" id="JAEUBG010005227">
    <property type="protein sequence ID" value="KAH3676528.1"/>
    <property type="molecule type" value="Genomic_DNA"/>
</dbReference>
<dbReference type="Proteomes" id="UP000774326">
    <property type="component" value="Unassembled WGS sequence"/>
</dbReference>
<reference evidence="1" key="2">
    <citation type="submission" date="2021-01" db="EMBL/GenBank/DDBJ databases">
        <authorList>
            <person name="Schikora-Tamarit M.A."/>
        </authorList>
    </citation>
    <scope>NUCLEOTIDE SEQUENCE</scope>
    <source>
        <strain evidence="1">CBS2887</strain>
    </source>
</reference>
<dbReference type="AlphaFoldDB" id="A0A9P8PQF7"/>
<evidence type="ECO:0000313" key="2">
    <source>
        <dbReference type="Proteomes" id="UP000774326"/>
    </source>
</evidence>